<dbReference type="GO" id="GO:0046872">
    <property type="term" value="F:metal ion binding"/>
    <property type="evidence" value="ECO:0007669"/>
    <property type="project" value="InterPro"/>
</dbReference>
<dbReference type="Pfam" id="PF13411">
    <property type="entry name" value="MerR_1"/>
    <property type="match status" value="1"/>
</dbReference>
<dbReference type="Pfam" id="PF02607">
    <property type="entry name" value="B12-binding_2"/>
    <property type="match status" value="1"/>
</dbReference>
<evidence type="ECO:0000313" key="3">
    <source>
        <dbReference type="EMBL" id="MBB6016647.1"/>
    </source>
</evidence>
<dbReference type="SUPFAM" id="SSF52242">
    <property type="entry name" value="Cobalamin (vitamin B12)-binding domain"/>
    <property type="match status" value="1"/>
</dbReference>
<dbReference type="Proteomes" id="UP000313988">
    <property type="component" value="Unassembled WGS sequence"/>
</dbReference>
<keyword evidence="6" id="KW-1185">Reference proteome</keyword>
<dbReference type="AlphaFoldDB" id="A0A5C4Y647"/>
<evidence type="ECO:0000313" key="6">
    <source>
        <dbReference type="Proteomes" id="UP000629870"/>
    </source>
</evidence>
<dbReference type="Gene3D" id="3.40.50.280">
    <property type="entry name" value="Cobalamin-binding domain"/>
    <property type="match status" value="1"/>
</dbReference>
<dbReference type="InterPro" id="IPR000551">
    <property type="entry name" value="MerR-type_HTH_dom"/>
</dbReference>
<gene>
    <name evidence="4" type="ORF">FHR04_11365</name>
    <name evidence="3" type="ORF">HNQ04_001901</name>
</gene>
<dbReference type="EMBL" id="VDMO01000011">
    <property type="protein sequence ID" value="TNM70764.1"/>
    <property type="molecule type" value="Genomic_DNA"/>
</dbReference>
<reference evidence="4 5" key="1">
    <citation type="submission" date="2019-06" db="EMBL/GenBank/DDBJ databases">
        <title>Genome sequence of Deinococcus radiopugnans ATCC 19172.</title>
        <authorList>
            <person name="Maclea K.S."/>
            <person name="Maynard C.R."/>
        </authorList>
    </citation>
    <scope>NUCLEOTIDE SEQUENCE [LARGE SCALE GENOMIC DNA]</scope>
    <source>
        <strain evidence="4 5">ATCC 19172</strain>
    </source>
</reference>
<feature type="domain" description="HTH merR-type" evidence="2">
    <location>
        <begin position="16"/>
        <end position="82"/>
    </location>
</feature>
<dbReference type="InterPro" id="IPR036594">
    <property type="entry name" value="Meth_synthase_dom"/>
</dbReference>
<dbReference type="InterPro" id="IPR009061">
    <property type="entry name" value="DNA-bd_dom_put_sf"/>
</dbReference>
<evidence type="ECO:0000256" key="1">
    <source>
        <dbReference type="SAM" id="MobiDB-lite"/>
    </source>
</evidence>
<dbReference type="GO" id="GO:0006355">
    <property type="term" value="P:regulation of DNA-templated transcription"/>
    <property type="evidence" value="ECO:0007669"/>
    <property type="project" value="InterPro"/>
</dbReference>
<feature type="region of interest" description="Disordered" evidence="1">
    <location>
        <begin position="85"/>
        <end position="125"/>
    </location>
</feature>
<feature type="compositionally biased region" description="Pro residues" evidence="1">
    <location>
        <begin position="108"/>
        <end position="119"/>
    </location>
</feature>
<dbReference type="Proteomes" id="UP000629870">
    <property type="component" value="Unassembled WGS sequence"/>
</dbReference>
<dbReference type="SUPFAM" id="SSF46955">
    <property type="entry name" value="Putative DNA-binding domain"/>
    <property type="match status" value="1"/>
</dbReference>
<sequence length="403" mass="42821">MNADGGPQEQWANTAMFTASEVEAQTGVAAATLRQWERRYGFPRPVRNTSGYRLYSPQDIQDIGVMQDHQRRGVSARRAAELTLRGMSSGSGALPSRVSQHRPQSPQLQPPGPPPVPEPPARRPEVQVDGLAHALARALVAADYAQAGDILAEAHARLPVEDVMTHVMSPSLVEIGSLWARGEITIAHERGASHYLRSRLSALMEVAGVEENREGGWGPLVVAACAPGEQHELGLMMLTLALRRRGVRVAYLGANVPLGDLTTFAHEREAQALLLAVNGEWALQDWATGEWADGRWVPDAHAAARPVRPLNGGGEGATPILRRLGLPVFLGGALMNERPELAAALGGLYAGPDAPAAASMISGTLGLQSEARSAHSAPRGSPPHHSPPNDSGSHDSPPQGEDQ</sequence>
<dbReference type="RefSeq" id="WP_139403418.1">
    <property type="nucleotide sequence ID" value="NZ_JACHEW010000008.1"/>
</dbReference>
<comment type="caution">
    <text evidence="4">The sequence shown here is derived from an EMBL/GenBank/DDBJ whole genome shotgun (WGS) entry which is preliminary data.</text>
</comment>
<dbReference type="InterPro" id="IPR036724">
    <property type="entry name" value="Cobalamin-bd_sf"/>
</dbReference>
<keyword evidence="3" id="KW-0238">DNA-binding</keyword>
<feature type="region of interest" description="Disordered" evidence="1">
    <location>
        <begin position="363"/>
        <end position="403"/>
    </location>
</feature>
<accession>A0A5C4Y647</accession>
<organism evidence="4 5">
    <name type="scientific">Deinococcus radiopugnans ATCC 19172</name>
    <dbReference type="NCBI Taxonomy" id="585398"/>
    <lineage>
        <taxon>Bacteria</taxon>
        <taxon>Thermotogati</taxon>
        <taxon>Deinococcota</taxon>
        <taxon>Deinococci</taxon>
        <taxon>Deinococcales</taxon>
        <taxon>Deinococcaceae</taxon>
        <taxon>Deinococcus</taxon>
    </lineage>
</organism>
<name>A0A5C4Y647_9DEIO</name>
<dbReference type="SMART" id="SM00422">
    <property type="entry name" value="HTH_MERR"/>
    <property type="match status" value="1"/>
</dbReference>
<dbReference type="Gene3D" id="1.10.1660.10">
    <property type="match status" value="1"/>
</dbReference>
<evidence type="ECO:0000313" key="4">
    <source>
        <dbReference type="EMBL" id="TNM70764.1"/>
    </source>
</evidence>
<evidence type="ECO:0000313" key="5">
    <source>
        <dbReference type="Proteomes" id="UP000313988"/>
    </source>
</evidence>
<dbReference type="PROSITE" id="PS50937">
    <property type="entry name" value="HTH_MERR_2"/>
    <property type="match status" value="1"/>
</dbReference>
<protein>
    <submittedName>
        <fullName evidence="3">DNA-binding transcriptional MerR regulator</fullName>
    </submittedName>
    <submittedName>
        <fullName evidence="4">MerR family transcriptional regulator</fullName>
    </submittedName>
</protein>
<dbReference type="InterPro" id="IPR003759">
    <property type="entry name" value="Cbl-bd_cap"/>
</dbReference>
<dbReference type="Gene3D" id="1.10.1240.10">
    <property type="entry name" value="Methionine synthase domain"/>
    <property type="match status" value="1"/>
</dbReference>
<dbReference type="EMBL" id="JACHEW010000008">
    <property type="protein sequence ID" value="MBB6016647.1"/>
    <property type="molecule type" value="Genomic_DNA"/>
</dbReference>
<evidence type="ECO:0000259" key="2">
    <source>
        <dbReference type="PROSITE" id="PS50937"/>
    </source>
</evidence>
<dbReference type="OrthoDB" id="9800334at2"/>
<reference evidence="3 6" key="2">
    <citation type="submission" date="2020-08" db="EMBL/GenBank/DDBJ databases">
        <title>Genomic Encyclopedia of Type Strains, Phase IV (KMG-IV): sequencing the most valuable type-strain genomes for metagenomic binning, comparative biology and taxonomic classification.</title>
        <authorList>
            <person name="Goeker M."/>
        </authorList>
    </citation>
    <scope>NUCLEOTIDE SEQUENCE [LARGE SCALE GENOMIC DNA]</scope>
    <source>
        <strain evidence="3 6">DSM 12027</strain>
    </source>
</reference>
<proteinExistence type="predicted"/>
<dbReference type="GO" id="GO:0003677">
    <property type="term" value="F:DNA binding"/>
    <property type="evidence" value="ECO:0007669"/>
    <property type="project" value="UniProtKB-KW"/>
</dbReference>
<dbReference type="GO" id="GO:0031419">
    <property type="term" value="F:cobalamin binding"/>
    <property type="evidence" value="ECO:0007669"/>
    <property type="project" value="InterPro"/>
</dbReference>